<dbReference type="SUPFAM" id="SSF74853">
    <property type="entry name" value="Lamin A/C globular tail domain"/>
    <property type="match status" value="1"/>
</dbReference>
<dbReference type="GO" id="GO:0036376">
    <property type="term" value="P:sodium ion export across plasma membrane"/>
    <property type="evidence" value="ECO:0007669"/>
    <property type="project" value="InterPro"/>
</dbReference>
<keyword evidence="3 6" id="KW-0812">Transmembrane</keyword>
<dbReference type="PROSITE" id="PS51841">
    <property type="entry name" value="LTD"/>
    <property type="match status" value="1"/>
</dbReference>
<dbReference type="InterPro" id="IPR036415">
    <property type="entry name" value="Lamin_tail_dom_sf"/>
</dbReference>
<evidence type="ECO:0000313" key="8">
    <source>
        <dbReference type="EMBL" id="HIZ00795.1"/>
    </source>
</evidence>
<dbReference type="GO" id="GO:0005886">
    <property type="term" value="C:plasma membrane"/>
    <property type="evidence" value="ECO:0007669"/>
    <property type="project" value="UniProtKB-SubCell"/>
</dbReference>
<dbReference type="InterPro" id="IPR005899">
    <property type="entry name" value="Na_pump_deCOase"/>
</dbReference>
<gene>
    <name evidence="8" type="ORF">H9819_00885</name>
</gene>
<keyword evidence="5 6" id="KW-0472">Membrane</keyword>
<keyword evidence="4 6" id="KW-1133">Transmembrane helix</keyword>
<evidence type="ECO:0000256" key="4">
    <source>
        <dbReference type="ARBA" id="ARBA00022989"/>
    </source>
</evidence>
<feature type="domain" description="LTD" evidence="7">
    <location>
        <begin position="20"/>
        <end position="144"/>
    </location>
</feature>
<dbReference type="GO" id="GO:0015081">
    <property type="term" value="F:sodium ion transmembrane transporter activity"/>
    <property type="evidence" value="ECO:0007669"/>
    <property type="project" value="InterPro"/>
</dbReference>
<comment type="subcellular location">
    <subcellularLocation>
        <location evidence="1">Cell membrane</location>
    </subcellularLocation>
</comment>
<dbReference type="EMBL" id="DXCK01000013">
    <property type="protein sequence ID" value="HIZ00795.1"/>
    <property type="molecule type" value="Genomic_DNA"/>
</dbReference>
<sequence>MKRFHTGIFFSLLLTLGLFSSCGQDSESKLLLNEVLVDNKTNFQDDYGVHSAWIEIFNKSYGTADLAGCYLKHSSQAGDTAVYFIPKGDVQTKVAPRQHALFWADNKPNRGTFHTNFLLETDKDNWIGLYDSGRKLLDQITIPAGLLKADYSYARVDDAAAQWEVKDESADKYVTPSTNNKTLDKNEKMEKFELHDSVGIGMSVTAMLVVFVGLILLYVFFKFIGKASVRLRTTRAMKAKGITDREVAKEKMLGHAPGEVYAAIAMALHEMQNDVHDVEETVLTITRVKRSYSPWSSKIYTLRETPQHTPHKK</sequence>
<dbReference type="Proteomes" id="UP000824023">
    <property type="component" value="Unassembled WGS sequence"/>
</dbReference>
<feature type="transmembrane region" description="Helical" evidence="6">
    <location>
        <begin position="198"/>
        <end position="221"/>
    </location>
</feature>
<organism evidence="8 9">
    <name type="scientific">Candidatus Bacteroides merdipullorum</name>
    <dbReference type="NCBI Taxonomy" id="2838474"/>
    <lineage>
        <taxon>Bacteria</taxon>
        <taxon>Pseudomonadati</taxon>
        <taxon>Bacteroidota</taxon>
        <taxon>Bacteroidia</taxon>
        <taxon>Bacteroidales</taxon>
        <taxon>Bacteroidaceae</taxon>
        <taxon>Bacteroides</taxon>
    </lineage>
</organism>
<dbReference type="Pfam" id="PF00932">
    <property type="entry name" value="LTD"/>
    <property type="match status" value="1"/>
</dbReference>
<dbReference type="Pfam" id="PF04277">
    <property type="entry name" value="OAD_gamma"/>
    <property type="match status" value="1"/>
</dbReference>
<evidence type="ECO:0000256" key="5">
    <source>
        <dbReference type="ARBA" id="ARBA00023136"/>
    </source>
</evidence>
<dbReference type="PROSITE" id="PS51257">
    <property type="entry name" value="PROKAR_LIPOPROTEIN"/>
    <property type="match status" value="1"/>
</dbReference>
<evidence type="ECO:0000256" key="6">
    <source>
        <dbReference type="SAM" id="Phobius"/>
    </source>
</evidence>
<accession>A0A9D2A784</accession>
<evidence type="ECO:0000256" key="1">
    <source>
        <dbReference type="ARBA" id="ARBA00004236"/>
    </source>
</evidence>
<evidence type="ECO:0000256" key="2">
    <source>
        <dbReference type="ARBA" id="ARBA00022475"/>
    </source>
</evidence>
<reference evidence="8" key="1">
    <citation type="journal article" date="2021" name="PeerJ">
        <title>Extensive microbial diversity within the chicken gut microbiome revealed by metagenomics and culture.</title>
        <authorList>
            <person name="Gilroy R."/>
            <person name="Ravi A."/>
            <person name="Getino M."/>
            <person name="Pursley I."/>
            <person name="Horton D.L."/>
            <person name="Alikhan N.F."/>
            <person name="Baker D."/>
            <person name="Gharbi K."/>
            <person name="Hall N."/>
            <person name="Watson M."/>
            <person name="Adriaenssens E.M."/>
            <person name="Foster-Nyarko E."/>
            <person name="Jarju S."/>
            <person name="Secka A."/>
            <person name="Antonio M."/>
            <person name="Oren A."/>
            <person name="Chaudhuri R.R."/>
            <person name="La Ragione R."/>
            <person name="Hildebrand F."/>
            <person name="Pallen M.J."/>
        </authorList>
    </citation>
    <scope>NUCLEOTIDE SEQUENCE</scope>
    <source>
        <strain evidence="8">ChiHjej12B11-24981</strain>
    </source>
</reference>
<evidence type="ECO:0000256" key="3">
    <source>
        <dbReference type="ARBA" id="ARBA00022692"/>
    </source>
</evidence>
<reference evidence="8" key="2">
    <citation type="submission" date="2021-04" db="EMBL/GenBank/DDBJ databases">
        <authorList>
            <person name="Gilroy R."/>
        </authorList>
    </citation>
    <scope>NUCLEOTIDE SEQUENCE</scope>
    <source>
        <strain evidence="8">ChiHjej12B11-24981</strain>
    </source>
</reference>
<keyword evidence="2" id="KW-1003">Cell membrane</keyword>
<protein>
    <submittedName>
        <fullName evidence="8">OadG family protein</fullName>
    </submittedName>
</protein>
<name>A0A9D2A784_9BACE</name>
<evidence type="ECO:0000259" key="7">
    <source>
        <dbReference type="PROSITE" id="PS51841"/>
    </source>
</evidence>
<dbReference type="InterPro" id="IPR001322">
    <property type="entry name" value="Lamin_tail_dom"/>
</dbReference>
<proteinExistence type="predicted"/>
<dbReference type="AlphaFoldDB" id="A0A9D2A784"/>
<comment type="caution">
    <text evidence="8">The sequence shown here is derived from an EMBL/GenBank/DDBJ whole genome shotgun (WGS) entry which is preliminary data.</text>
</comment>
<evidence type="ECO:0000313" key="9">
    <source>
        <dbReference type="Proteomes" id="UP000824023"/>
    </source>
</evidence>